<dbReference type="GO" id="GO:0005886">
    <property type="term" value="C:plasma membrane"/>
    <property type="evidence" value="ECO:0007669"/>
    <property type="project" value="TreeGrafter"/>
</dbReference>
<reference evidence="7" key="2">
    <citation type="submission" date="2014-06" db="EMBL/GenBank/DDBJ databases">
        <authorList>
            <person name="Aslett M."/>
        </authorList>
    </citation>
    <scope>NUCLEOTIDE SEQUENCE</scope>
</reference>
<evidence type="ECO:0000256" key="2">
    <source>
        <dbReference type="ARBA" id="ARBA00022448"/>
    </source>
</evidence>
<accession>A0A068WQW8</accession>
<dbReference type="GO" id="GO:0005313">
    <property type="term" value="F:L-glutamate transmembrane transporter activity"/>
    <property type="evidence" value="ECO:0007669"/>
    <property type="project" value="TreeGrafter"/>
</dbReference>
<keyword evidence="2 6" id="KW-0813">Transport</keyword>
<dbReference type="GO" id="GO:0015501">
    <property type="term" value="F:glutamate:sodium symporter activity"/>
    <property type="evidence" value="ECO:0007669"/>
    <property type="project" value="TreeGrafter"/>
</dbReference>
<evidence type="ECO:0000313" key="7">
    <source>
        <dbReference type="EMBL" id="CDS22528.1"/>
    </source>
</evidence>
<dbReference type="AlphaFoldDB" id="A0A068WQW8"/>
<dbReference type="WBParaSite" id="EgrG_001168200">
    <property type="protein sequence ID" value="EgrG_001168200"/>
    <property type="gene ID" value="EgrG_001168200"/>
</dbReference>
<evidence type="ECO:0000256" key="3">
    <source>
        <dbReference type="ARBA" id="ARBA00022692"/>
    </source>
</evidence>
<dbReference type="Gene3D" id="1.10.3860.10">
    <property type="entry name" value="Sodium:dicarboxylate symporter"/>
    <property type="match status" value="1"/>
</dbReference>
<feature type="transmembrane region" description="Helical" evidence="6">
    <location>
        <begin position="167"/>
        <end position="192"/>
    </location>
</feature>
<dbReference type="OrthoDB" id="5877963at2759"/>
<protein>
    <recommendedName>
        <fullName evidence="6">Amino acid transporter</fullName>
    </recommendedName>
</protein>
<keyword evidence="4 6" id="KW-1133">Transmembrane helix</keyword>
<evidence type="ECO:0000256" key="4">
    <source>
        <dbReference type="ARBA" id="ARBA00022989"/>
    </source>
</evidence>
<dbReference type="SUPFAM" id="SSF118215">
    <property type="entry name" value="Proton glutamate symport protein"/>
    <property type="match status" value="1"/>
</dbReference>
<keyword evidence="3 6" id="KW-0812">Transmembrane</keyword>
<evidence type="ECO:0000256" key="5">
    <source>
        <dbReference type="ARBA" id="ARBA00023136"/>
    </source>
</evidence>
<name>A0A068WQW8_ECHGR</name>
<comment type="subcellular location">
    <subcellularLocation>
        <location evidence="1 6">Membrane</location>
        <topology evidence="1 6">Multi-pass membrane protein</topology>
    </subcellularLocation>
</comment>
<gene>
    <name evidence="7" type="ORF">EgrG_001168200</name>
</gene>
<dbReference type="InterPro" id="IPR050746">
    <property type="entry name" value="DAACS"/>
</dbReference>
<evidence type="ECO:0000313" key="9">
    <source>
        <dbReference type="WBParaSite" id="EgrG_001168200"/>
    </source>
</evidence>
<evidence type="ECO:0000313" key="8">
    <source>
        <dbReference type="Proteomes" id="UP000492820"/>
    </source>
</evidence>
<proteinExistence type="inferred from homology"/>
<dbReference type="PANTHER" id="PTHR11958">
    <property type="entry name" value="SODIUM/DICARBOXYLATE SYMPORTER-RELATED"/>
    <property type="match status" value="1"/>
</dbReference>
<evidence type="ECO:0000256" key="6">
    <source>
        <dbReference type="RuleBase" id="RU361216"/>
    </source>
</evidence>
<sequence length="301" mass="32587">MADSKVPAEEAVYDDEDETVVSERKKRKGFVGCLINNWFMVTTIIGVIIGFGAGFGIQRAGLDETGKTITPVGVMFMVMSSIAEVDDIANTFISLGFFVLLNFVGQLTHFIFLLLSLVVLCKNPFTILKYSFPSYFIAFATTSAVVCLPKAFIACDKYGIPQRISRFVLPFAGTMKSDASAVFIAASCLFVAQQANVELDAGKVVIVIILAFAYVTALPNIPSASVVAVVTILGSIGVDEKGASLLYAVEFINDRLRSGNIALSHIYCAAFTYHATANDVVEEEGEGDLEAYEWSEVDEKK</sequence>
<dbReference type="Proteomes" id="UP000492820">
    <property type="component" value="Unassembled WGS sequence"/>
</dbReference>
<keyword evidence="5 6" id="KW-0472">Membrane</keyword>
<organism evidence="7">
    <name type="scientific">Echinococcus granulosus</name>
    <name type="common">Hydatid tapeworm</name>
    <dbReference type="NCBI Taxonomy" id="6210"/>
    <lineage>
        <taxon>Eukaryota</taxon>
        <taxon>Metazoa</taxon>
        <taxon>Spiralia</taxon>
        <taxon>Lophotrochozoa</taxon>
        <taxon>Platyhelminthes</taxon>
        <taxon>Cestoda</taxon>
        <taxon>Eucestoda</taxon>
        <taxon>Cyclophyllidea</taxon>
        <taxon>Taeniidae</taxon>
        <taxon>Echinococcus</taxon>
        <taxon>Echinococcus granulosus group</taxon>
    </lineage>
</organism>
<dbReference type="EMBL" id="LK028587">
    <property type="protein sequence ID" value="CDS22528.1"/>
    <property type="molecule type" value="Genomic_DNA"/>
</dbReference>
<dbReference type="GO" id="GO:0015175">
    <property type="term" value="F:neutral L-amino acid transmembrane transporter activity"/>
    <property type="evidence" value="ECO:0007669"/>
    <property type="project" value="TreeGrafter"/>
</dbReference>
<dbReference type="Pfam" id="PF00375">
    <property type="entry name" value="SDF"/>
    <property type="match status" value="1"/>
</dbReference>
<keyword evidence="6" id="KW-0769">Symport</keyword>
<feature type="transmembrane region" description="Helical" evidence="6">
    <location>
        <begin position="34"/>
        <end position="57"/>
    </location>
</feature>
<evidence type="ECO:0000256" key="1">
    <source>
        <dbReference type="ARBA" id="ARBA00004141"/>
    </source>
</evidence>
<dbReference type="InterPro" id="IPR036458">
    <property type="entry name" value="Na:dicarbo_symporter_sf"/>
</dbReference>
<reference evidence="7 8" key="1">
    <citation type="journal article" date="2013" name="Nature">
        <title>The genomes of four tapeworm species reveal adaptations to parasitism.</title>
        <authorList>
            <person name="Tsai I.J."/>
            <person name="Zarowiecki M."/>
            <person name="Holroyd N."/>
            <person name="Garciarrubio A."/>
            <person name="Sanchez-Flores A."/>
            <person name="Brooks K.L."/>
            <person name="Tracey A."/>
            <person name="Bobes R.J."/>
            <person name="Fragoso G."/>
            <person name="Sciutto E."/>
            <person name="Aslett M."/>
            <person name="Beasley H."/>
            <person name="Bennett H.M."/>
            <person name="Cai J."/>
            <person name="Camicia F."/>
            <person name="Clark R."/>
            <person name="Cucher M."/>
            <person name="De Silva N."/>
            <person name="Day T.A."/>
            <person name="Deplazes P."/>
            <person name="Estrada K."/>
            <person name="Fernandez C."/>
            <person name="Holland P.W."/>
            <person name="Hou J."/>
            <person name="Hu S."/>
            <person name="Huckvale T."/>
            <person name="Hung S.S."/>
            <person name="Kamenetzky L."/>
            <person name="Keane J.A."/>
            <person name="Kiss F."/>
            <person name="Koziol U."/>
            <person name="Lambert O."/>
            <person name="Liu K."/>
            <person name="Luo X."/>
            <person name="Luo Y."/>
            <person name="Macchiaroli N."/>
            <person name="Nichol S."/>
            <person name="Paps J."/>
            <person name="Parkinson J."/>
            <person name="Pouchkina-Stantcheva N."/>
            <person name="Riddiford N."/>
            <person name="Rosenzvit M."/>
            <person name="Salinas G."/>
            <person name="Wasmuth J.D."/>
            <person name="Zamanian M."/>
            <person name="Zheng Y."/>
            <person name="Cai X."/>
            <person name="Soberon X."/>
            <person name="Olson P.D."/>
            <person name="Laclette J.P."/>
            <person name="Brehm K."/>
            <person name="Berriman M."/>
            <person name="Garciarrubio A."/>
            <person name="Bobes R.J."/>
            <person name="Fragoso G."/>
            <person name="Sanchez-Flores A."/>
            <person name="Estrada K."/>
            <person name="Cevallos M.A."/>
            <person name="Morett E."/>
            <person name="Gonzalez V."/>
            <person name="Portillo T."/>
            <person name="Ochoa-Leyva A."/>
            <person name="Jose M.V."/>
            <person name="Sciutto E."/>
            <person name="Landa A."/>
            <person name="Jimenez L."/>
            <person name="Valdes V."/>
            <person name="Carrero J.C."/>
            <person name="Larralde C."/>
            <person name="Morales-Montor J."/>
            <person name="Limon-Lason J."/>
            <person name="Soberon X."/>
            <person name="Laclette J.P."/>
        </authorList>
    </citation>
    <scope>NUCLEOTIDE SEQUENCE [LARGE SCALE GENOMIC DNA]</scope>
</reference>
<dbReference type="InterPro" id="IPR001991">
    <property type="entry name" value="Na-dicarboxylate_symporter"/>
</dbReference>
<feature type="transmembrane region" description="Helical" evidence="6">
    <location>
        <begin position="97"/>
        <end position="120"/>
    </location>
</feature>
<dbReference type="PANTHER" id="PTHR11958:SF63">
    <property type="entry name" value="AMINO ACID TRANSPORTER"/>
    <property type="match status" value="1"/>
</dbReference>
<reference evidence="9" key="3">
    <citation type="submission" date="2020-10" db="UniProtKB">
        <authorList>
            <consortium name="WormBaseParasite"/>
        </authorList>
    </citation>
    <scope>IDENTIFICATION</scope>
</reference>
<feature type="transmembrane region" description="Helical" evidence="6">
    <location>
        <begin position="132"/>
        <end position="155"/>
    </location>
</feature>
<feature type="transmembrane region" description="Helical" evidence="6">
    <location>
        <begin position="204"/>
        <end position="233"/>
    </location>
</feature>
<comment type="similarity">
    <text evidence="6">Belongs to the dicarboxylate/amino acid:cation symporter (DAACS) (TC 2.A.23) family.</text>
</comment>